<dbReference type="Pfam" id="PF25917">
    <property type="entry name" value="BSH_RND"/>
    <property type="match status" value="1"/>
</dbReference>
<accession>A0ABM7WQC9</accession>
<dbReference type="Gene3D" id="2.40.30.170">
    <property type="match status" value="1"/>
</dbReference>
<sequence length="400" mass="42482">MGTVGEIALPAAPDHGAPPEPSPGTEHREGRPGRRGPWVLGAAACLVAAVAVTLAVRHVQRAAALPDGLIQVNGRLEGDTVTVAGKLAGRVATLAVREGDVVVAGQVLATLDDATPRARLAQAHAAEEAARARVGAARADLAVLRQSVPLTIAAAEASAEAAQASLAKARVSAEQALRDRDRARALREGGSIDAQTEERTELASRIAEEELRRSRADALRTERQLADARLGPERIAAKAQEVEVLEAAARQASAQVAEAAAVLDDLRIASPTSGTVITRFVEAGEVVGAGAPLLELVDLDRLYLEVFVREQDVGRVRLGLPARVFTDAFPDEPFPAEVRFIASRAEFTPKEVQTPDERTRLVYAVKLYLAANPDHRLGPGLSADALIRWKEGVSWVKPRW</sequence>
<dbReference type="InterPro" id="IPR058625">
    <property type="entry name" value="MdtA-like_BSH"/>
</dbReference>
<keyword evidence="2 3" id="KW-0175">Coiled coil</keyword>
<proteinExistence type="predicted"/>
<evidence type="ECO:0000256" key="4">
    <source>
        <dbReference type="SAM" id="MobiDB-lite"/>
    </source>
</evidence>
<dbReference type="RefSeq" id="WP_248358415.1">
    <property type="nucleotide sequence ID" value="NZ_AP025591.1"/>
</dbReference>
<dbReference type="PRINTS" id="PR01490">
    <property type="entry name" value="RTXTOXIND"/>
</dbReference>
<protein>
    <submittedName>
        <fullName evidence="6">Secretion protein HylD</fullName>
    </submittedName>
</protein>
<evidence type="ECO:0000256" key="3">
    <source>
        <dbReference type="SAM" id="Coils"/>
    </source>
</evidence>
<dbReference type="PANTHER" id="PTHR32347:SF23">
    <property type="entry name" value="BLL5650 PROTEIN"/>
    <property type="match status" value="1"/>
</dbReference>
<evidence type="ECO:0000313" key="7">
    <source>
        <dbReference type="Proteomes" id="UP001162891"/>
    </source>
</evidence>
<comment type="subcellular location">
    <subcellularLocation>
        <location evidence="1">Cell envelope</location>
    </subcellularLocation>
</comment>
<keyword evidence="7" id="KW-1185">Reference proteome</keyword>
<gene>
    <name evidence="6" type="ORF">AMOR_06650</name>
</gene>
<name>A0ABM7WQC9_9BACT</name>
<dbReference type="Gene3D" id="2.40.50.100">
    <property type="match status" value="2"/>
</dbReference>
<evidence type="ECO:0000256" key="1">
    <source>
        <dbReference type="ARBA" id="ARBA00004196"/>
    </source>
</evidence>
<feature type="domain" description="Multidrug resistance protein MdtA-like barrel-sandwich hybrid" evidence="5">
    <location>
        <begin position="80"/>
        <end position="293"/>
    </location>
</feature>
<evidence type="ECO:0000313" key="6">
    <source>
        <dbReference type="EMBL" id="BDG01669.1"/>
    </source>
</evidence>
<dbReference type="SUPFAM" id="SSF111369">
    <property type="entry name" value="HlyD-like secretion proteins"/>
    <property type="match status" value="2"/>
</dbReference>
<dbReference type="InterPro" id="IPR050465">
    <property type="entry name" value="UPF0194_transport"/>
</dbReference>
<organism evidence="6 7">
    <name type="scientific">Anaeromyxobacter oryzae</name>
    <dbReference type="NCBI Taxonomy" id="2918170"/>
    <lineage>
        <taxon>Bacteria</taxon>
        <taxon>Pseudomonadati</taxon>
        <taxon>Myxococcota</taxon>
        <taxon>Myxococcia</taxon>
        <taxon>Myxococcales</taxon>
        <taxon>Cystobacterineae</taxon>
        <taxon>Anaeromyxobacteraceae</taxon>
        <taxon>Anaeromyxobacter</taxon>
    </lineage>
</organism>
<dbReference type="PANTHER" id="PTHR32347">
    <property type="entry name" value="EFFLUX SYSTEM COMPONENT YKNX-RELATED"/>
    <property type="match status" value="1"/>
</dbReference>
<evidence type="ECO:0000259" key="5">
    <source>
        <dbReference type="Pfam" id="PF25917"/>
    </source>
</evidence>
<feature type="coiled-coil region" evidence="3">
    <location>
        <begin position="159"/>
        <end position="262"/>
    </location>
</feature>
<feature type="region of interest" description="Disordered" evidence="4">
    <location>
        <begin position="1"/>
        <end position="35"/>
    </location>
</feature>
<dbReference type="EMBL" id="AP025591">
    <property type="protein sequence ID" value="BDG01669.1"/>
    <property type="molecule type" value="Genomic_DNA"/>
</dbReference>
<evidence type="ECO:0000256" key="2">
    <source>
        <dbReference type="ARBA" id="ARBA00023054"/>
    </source>
</evidence>
<dbReference type="Proteomes" id="UP001162891">
    <property type="component" value="Chromosome"/>
</dbReference>
<reference evidence="7" key="1">
    <citation type="journal article" date="2022" name="Int. J. Syst. Evol. Microbiol.">
        <title>Anaeromyxobacter oryzae sp. nov., Anaeromyxobacter diazotrophicus sp. nov. and Anaeromyxobacter paludicola sp. nov., isolated from paddy soils.</title>
        <authorList>
            <person name="Itoh H."/>
            <person name="Xu Z."/>
            <person name="Mise K."/>
            <person name="Masuda Y."/>
            <person name="Ushijima N."/>
            <person name="Hayakawa C."/>
            <person name="Shiratori Y."/>
            <person name="Senoo K."/>
        </authorList>
    </citation>
    <scope>NUCLEOTIDE SEQUENCE [LARGE SCALE GENOMIC DNA]</scope>
    <source>
        <strain evidence="7">Red232</strain>
    </source>
</reference>